<dbReference type="EMBL" id="CAUYUJ010017265">
    <property type="protein sequence ID" value="CAK0873286.1"/>
    <property type="molecule type" value="Genomic_DNA"/>
</dbReference>
<reference evidence="2" key="1">
    <citation type="submission" date="2023-10" db="EMBL/GenBank/DDBJ databases">
        <authorList>
            <person name="Chen Y."/>
            <person name="Shah S."/>
            <person name="Dougan E. K."/>
            <person name="Thang M."/>
            <person name="Chan C."/>
        </authorList>
    </citation>
    <scope>NUCLEOTIDE SEQUENCE [LARGE SCALE GENOMIC DNA]</scope>
</reference>
<feature type="compositionally biased region" description="Low complexity" evidence="1">
    <location>
        <begin position="64"/>
        <end position="77"/>
    </location>
</feature>
<gene>
    <name evidence="2" type="ORF">PCOR1329_LOCUS58543</name>
</gene>
<accession>A0ABN9VLX4</accession>
<evidence type="ECO:0000256" key="1">
    <source>
        <dbReference type="SAM" id="MobiDB-lite"/>
    </source>
</evidence>
<comment type="caution">
    <text evidence="2">The sequence shown here is derived from an EMBL/GenBank/DDBJ whole genome shotgun (WGS) entry which is preliminary data.</text>
</comment>
<name>A0ABN9VLX4_9DINO</name>
<feature type="compositionally biased region" description="Low complexity" evidence="1">
    <location>
        <begin position="45"/>
        <end position="54"/>
    </location>
</feature>
<keyword evidence="3" id="KW-1185">Reference proteome</keyword>
<feature type="region of interest" description="Disordered" evidence="1">
    <location>
        <begin position="41"/>
        <end position="103"/>
    </location>
</feature>
<sequence length="103" mass="10380">AHRDLSDAQGLKFDADTAELHKLVATRLGIPLSSISRGAFESQKAAAAAAASASTPSKRPAEPAPAQKAARAPAAEPEIPPPAPAPALPGPKLEDAGESVCPR</sequence>
<protein>
    <submittedName>
        <fullName evidence="2">Uncharacterized protein</fullName>
    </submittedName>
</protein>
<feature type="non-terminal residue" evidence="2">
    <location>
        <position position="1"/>
    </location>
</feature>
<feature type="compositionally biased region" description="Pro residues" evidence="1">
    <location>
        <begin position="78"/>
        <end position="89"/>
    </location>
</feature>
<organism evidence="2 3">
    <name type="scientific">Prorocentrum cordatum</name>
    <dbReference type="NCBI Taxonomy" id="2364126"/>
    <lineage>
        <taxon>Eukaryota</taxon>
        <taxon>Sar</taxon>
        <taxon>Alveolata</taxon>
        <taxon>Dinophyceae</taxon>
        <taxon>Prorocentrales</taxon>
        <taxon>Prorocentraceae</taxon>
        <taxon>Prorocentrum</taxon>
    </lineage>
</organism>
<evidence type="ECO:0000313" key="3">
    <source>
        <dbReference type="Proteomes" id="UP001189429"/>
    </source>
</evidence>
<proteinExistence type="predicted"/>
<dbReference type="Proteomes" id="UP001189429">
    <property type="component" value="Unassembled WGS sequence"/>
</dbReference>
<evidence type="ECO:0000313" key="2">
    <source>
        <dbReference type="EMBL" id="CAK0873286.1"/>
    </source>
</evidence>